<accession>A0A1A8XYZ2</accession>
<protein>
    <submittedName>
        <fullName evidence="1">Uncharacterized protein</fullName>
    </submittedName>
</protein>
<name>A0A1A8XYZ2_9PROT</name>
<organism evidence="1 2">
    <name type="scientific">Candidatus Accumulibacter aalborgensis</name>
    <dbReference type="NCBI Taxonomy" id="1860102"/>
    <lineage>
        <taxon>Bacteria</taxon>
        <taxon>Pseudomonadati</taxon>
        <taxon>Pseudomonadota</taxon>
        <taxon>Betaproteobacteria</taxon>
        <taxon>Candidatus Accumulibacter</taxon>
    </lineage>
</organism>
<sequence length="68" mass="7255">MHVEEAIGYFLACSKAFASLEILLGEIDGNDNLLAQGSLISAGLHIAERYADLAASWRDDLKAGGFQS</sequence>
<dbReference type="Proteomes" id="UP000199169">
    <property type="component" value="Unassembled WGS sequence"/>
</dbReference>
<dbReference type="EMBL" id="FLQX01000171">
    <property type="protein sequence ID" value="SBT10170.1"/>
    <property type="molecule type" value="Genomic_DNA"/>
</dbReference>
<dbReference type="STRING" id="1860102.ACCAA_90009"/>
<evidence type="ECO:0000313" key="1">
    <source>
        <dbReference type="EMBL" id="SBT10170.1"/>
    </source>
</evidence>
<reference evidence="1 2" key="1">
    <citation type="submission" date="2016-06" db="EMBL/GenBank/DDBJ databases">
        <authorList>
            <person name="Kjaerup R.B."/>
            <person name="Dalgaard T.S."/>
            <person name="Juul-Madsen H.R."/>
        </authorList>
    </citation>
    <scope>NUCLEOTIDE SEQUENCE [LARGE SCALE GENOMIC DNA]</scope>
    <source>
        <strain evidence="1">3</strain>
    </source>
</reference>
<gene>
    <name evidence="1" type="ORF">ACCAA_90009</name>
</gene>
<dbReference type="AlphaFoldDB" id="A0A1A8XYZ2"/>
<proteinExistence type="predicted"/>
<evidence type="ECO:0000313" key="2">
    <source>
        <dbReference type="Proteomes" id="UP000199169"/>
    </source>
</evidence>
<keyword evidence="2" id="KW-1185">Reference proteome</keyword>